<dbReference type="InterPro" id="IPR014243">
    <property type="entry name" value="RsfA-like"/>
</dbReference>
<accession>A0A511WZC1</accession>
<comment type="caution">
    <text evidence="4">The sequence shown here is derived from an EMBL/GenBank/DDBJ whole genome shotgun (WGS) entry which is preliminary data.</text>
</comment>
<sequence length="188" mass="21850">MTKLRHDAWSHEEDVLLKDTVLYNIESGGTQLKAFKEVASHIHRTPAACGFRWNKELRQHYVQEITEAKRLRLNNKEVAAIQKNSNCPDVHHSSELIKTCFSSILQHTMKQQHLIESQYATIDKLTEENQNLAHQFSTLEAKLKTVEEDYQTFITIMERARKMVVLDSTIDQTHFVMDKNGNLQFIAK</sequence>
<dbReference type="RefSeq" id="WP_089800377.1">
    <property type="nucleotide sequence ID" value="NZ_BJYE01000004.1"/>
</dbReference>
<dbReference type="OrthoDB" id="2845592at2"/>
<evidence type="ECO:0000259" key="2">
    <source>
        <dbReference type="PROSITE" id="PS50090"/>
    </source>
</evidence>
<dbReference type="Gene3D" id="1.10.10.60">
    <property type="entry name" value="Homeodomain-like"/>
    <property type="match status" value="1"/>
</dbReference>
<gene>
    <name evidence="4" type="primary">rsfA</name>
    <name evidence="4" type="ORF">HAL01_05070</name>
</gene>
<evidence type="ECO:0000259" key="3">
    <source>
        <dbReference type="PROSITE" id="PS51294"/>
    </source>
</evidence>
<dbReference type="STRING" id="442899.SAMN05720591_10595"/>
<evidence type="ECO:0000256" key="1">
    <source>
        <dbReference type="SAM" id="Coils"/>
    </source>
</evidence>
<keyword evidence="1" id="KW-0175">Coiled coil</keyword>
<dbReference type="PANTHER" id="PTHR41302">
    <property type="entry name" value="PRESPORE-SPECIFIC TRANSCRIPTIONAL REGULATOR RSFA-RELATED"/>
    <property type="match status" value="1"/>
</dbReference>
<feature type="coiled-coil region" evidence="1">
    <location>
        <begin position="115"/>
        <end position="149"/>
    </location>
</feature>
<evidence type="ECO:0000313" key="4">
    <source>
        <dbReference type="EMBL" id="GEN56043.1"/>
    </source>
</evidence>
<dbReference type="Pfam" id="PF13921">
    <property type="entry name" value="Myb_DNA-bind_6"/>
    <property type="match status" value="1"/>
</dbReference>
<reference evidence="4 5" key="1">
    <citation type="submission" date="2019-07" db="EMBL/GenBank/DDBJ databases">
        <title>Whole genome shotgun sequence of Halolactibacillus alkaliphilus NBRC 103919.</title>
        <authorList>
            <person name="Hosoyama A."/>
            <person name="Uohara A."/>
            <person name="Ohji S."/>
            <person name="Ichikawa N."/>
        </authorList>
    </citation>
    <scope>NUCLEOTIDE SEQUENCE [LARGE SCALE GENOMIC DNA]</scope>
    <source>
        <strain evidence="4 5">NBRC 103919</strain>
    </source>
</reference>
<dbReference type="InterPro" id="IPR017930">
    <property type="entry name" value="Myb_dom"/>
</dbReference>
<dbReference type="Proteomes" id="UP000321400">
    <property type="component" value="Unassembled WGS sequence"/>
</dbReference>
<dbReference type="PROSITE" id="PS51294">
    <property type="entry name" value="HTH_MYB"/>
    <property type="match status" value="1"/>
</dbReference>
<feature type="domain" description="Myb-like" evidence="2">
    <location>
        <begin position="1"/>
        <end position="57"/>
    </location>
</feature>
<dbReference type="PROSITE" id="PS50090">
    <property type="entry name" value="MYB_LIKE"/>
    <property type="match status" value="1"/>
</dbReference>
<proteinExistence type="predicted"/>
<dbReference type="InterPro" id="IPR001005">
    <property type="entry name" value="SANT/Myb"/>
</dbReference>
<dbReference type="EMBL" id="BJYE01000004">
    <property type="protein sequence ID" value="GEN56043.1"/>
    <property type="molecule type" value="Genomic_DNA"/>
</dbReference>
<organism evidence="4 5">
    <name type="scientific">Halolactibacillus alkaliphilus</name>
    <dbReference type="NCBI Taxonomy" id="442899"/>
    <lineage>
        <taxon>Bacteria</taxon>
        <taxon>Bacillati</taxon>
        <taxon>Bacillota</taxon>
        <taxon>Bacilli</taxon>
        <taxon>Bacillales</taxon>
        <taxon>Bacillaceae</taxon>
        <taxon>Halolactibacillus</taxon>
    </lineage>
</organism>
<evidence type="ECO:0000313" key="5">
    <source>
        <dbReference type="Proteomes" id="UP000321400"/>
    </source>
</evidence>
<feature type="domain" description="HTH myb-type" evidence="3">
    <location>
        <begin position="1"/>
        <end position="61"/>
    </location>
</feature>
<dbReference type="PANTHER" id="PTHR41302:SF2">
    <property type="entry name" value="PRESPORE SPECIFIC TRANSCRIPTIONAL ACTIVATOR RSFA"/>
    <property type="match status" value="1"/>
</dbReference>
<keyword evidence="5" id="KW-1185">Reference proteome</keyword>
<dbReference type="AlphaFoldDB" id="A0A511WZC1"/>
<protein>
    <submittedName>
        <fullName evidence="4">Transcriptional regulator</fullName>
    </submittedName>
</protein>
<name>A0A511WZC1_9BACI</name>
<dbReference type="NCBIfam" id="TIGR02894">
    <property type="entry name" value="DNA_bind_RsfA"/>
    <property type="match status" value="1"/>
</dbReference>